<organism evidence="1 2">
    <name type="scientific">Liquorilactobacillus vini DSM 20605</name>
    <dbReference type="NCBI Taxonomy" id="1133569"/>
    <lineage>
        <taxon>Bacteria</taxon>
        <taxon>Bacillati</taxon>
        <taxon>Bacillota</taxon>
        <taxon>Bacilli</taxon>
        <taxon>Lactobacillales</taxon>
        <taxon>Lactobacillaceae</taxon>
        <taxon>Liquorilactobacillus</taxon>
    </lineage>
</organism>
<dbReference type="EMBL" id="AYYX01000063">
    <property type="protein sequence ID" value="KRM85213.1"/>
    <property type="molecule type" value="Genomic_DNA"/>
</dbReference>
<dbReference type="STRING" id="1133569.FD21_GL001815"/>
<name>A0A0R2C0Z6_9LACO</name>
<gene>
    <name evidence="1" type="ORF">FD21_GL001815</name>
</gene>
<comment type="caution">
    <text evidence="1">The sequence shown here is derived from an EMBL/GenBank/DDBJ whole genome shotgun (WGS) entry which is preliminary data.</text>
</comment>
<sequence length="151" mass="17025">MTLAIIGGKPERFLPYVKLYQKATEQFATRLHPLAIHSHGVIARTDEEAFTLAWKYLRQSFVKLGHERGWTPMSAAQFKFEIEAGSFYVGSPQTVAKRLATTISQLGAGRFELVYGAGGLPARERLKMIELYATQVVPQVRELLMEGQRQK</sequence>
<proteinExistence type="predicted"/>
<dbReference type="SUPFAM" id="SSF51679">
    <property type="entry name" value="Bacterial luciferase-like"/>
    <property type="match status" value="1"/>
</dbReference>
<dbReference type="GO" id="GO:0016705">
    <property type="term" value="F:oxidoreductase activity, acting on paired donors, with incorporation or reduction of molecular oxygen"/>
    <property type="evidence" value="ECO:0007669"/>
    <property type="project" value="InterPro"/>
</dbReference>
<reference evidence="1 2" key="1">
    <citation type="journal article" date="2015" name="Genome Announc.">
        <title>Expanding the biotechnology potential of lactobacilli through comparative genomics of 213 strains and associated genera.</title>
        <authorList>
            <person name="Sun Z."/>
            <person name="Harris H.M."/>
            <person name="McCann A."/>
            <person name="Guo C."/>
            <person name="Argimon S."/>
            <person name="Zhang W."/>
            <person name="Yang X."/>
            <person name="Jeffery I.B."/>
            <person name="Cooney J.C."/>
            <person name="Kagawa T.F."/>
            <person name="Liu W."/>
            <person name="Song Y."/>
            <person name="Salvetti E."/>
            <person name="Wrobel A."/>
            <person name="Rasinkangas P."/>
            <person name="Parkhill J."/>
            <person name="Rea M.C."/>
            <person name="O'Sullivan O."/>
            <person name="Ritari J."/>
            <person name="Douillard F.P."/>
            <person name="Paul Ross R."/>
            <person name="Yang R."/>
            <person name="Briner A.E."/>
            <person name="Felis G.E."/>
            <person name="de Vos W.M."/>
            <person name="Barrangou R."/>
            <person name="Klaenhammer T.R."/>
            <person name="Caufield P.W."/>
            <person name="Cui Y."/>
            <person name="Zhang H."/>
            <person name="O'Toole P.W."/>
        </authorList>
    </citation>
    <scope>NUCLEOTIDE SEQUENCE [LARGE SCALE GENOMIC DNA]</scope>
    <source>
        <strain evidence="1 2">DSM 20605</strain>
    </source>
</reference>
<dbReference type="Gene3D" id="3.20.20.30">
    <property type="entry name" value="Luciferase-like domain"/>
    <property type="match status" value="1"/>
</dbReference>
<keyword evidence="2" id="KW-1185">Reference proteome</keyword>
<accession>A0A0R2C0Z6</accession>
<protein>
    <submittedName>
        <fullName evidence="1">Oxidoreductase</fullName>
    </submittedName>
</protein>
<dbReference type="AlphaFoldDB" id="A0A0R2C0Z6"/>
<dbReference type="Proteomes" id="UP000051576">
    <property type="component" value="Unassembled WGS sequence"/>
</dbReference>
<dbReference type="eggNOG" id="COG2141">
    <property type="taxonomic scope" value="Bacteria"/>
</dbReference>
<evidence type="ECO:0000313" key="2">
    <source>
        <dbReference type="Proteomes" id="UP000051576"/>
    </source>
</evidence>
<dbReference type="InterPro" id="IPR036661">
    <property type="entry name" value="Luciferase-like_sf"/>
</dbReference>
<dbReference type="PATRIC" id="fig|1133569.4.peg.1965"/>
<evidence type="ECO:0000313" key="1">
    <source>
        <dbReference type="EMBL" id="KRM85213.1"/>
    </source>
</evidence>